<name>A0A067PGE2_9AGAM</name>
<organism evidence="2 3">
    <name type="scientific">Jaapia argillacea MUCL 33604</name>
    <dbReference type="NCBI Taxonomy" id="933084"/>
    <lineage>
        <taxon>Eukaryota</taxon>
        <taxon>Fungi</taxon>
        <taxon>Dikarya</taxon>
        <taxon>Basidiomycota</taxon>
        <taxon>Agaricomycotina</taxon>
        <taxon>Agaricomycetes</taxon>
        <taxon>Agaricomycetidae</taxon>
        <taxon>Jaapiales</taxon>
        <taxon>Jaapiaceae</taxon>
        <taxon>Jaapia</taxon>
    </lineage>
</organism>
<proteinExistence type="predicted"/>
<dbReference type="InterPro" id="IPR005162">
    <property type="entry name" value="Retrotrans_gag_dom"/>
</dbReference>
<dbReference type="HOGENOM" id="CLU_1631025_0_0_1"/>
<dbReference type="AlphaFoldDB" id="A0A067PGE2"/>
<gene>
    <name evidence="2" type="ORF">JAAARDRAFT_143288</name>
</gene>
<keyword evidence="3" id="KW-1185">Reference proteome</keyword>
<protein>
    <recommendedName>
        <fullName evidence="1">Retrotransposon gag domain-containing protein</fullName>
    </recommendedName>
</protein>
<sequence length="163" mass="18832">MTDAQFNTLIANLRPGGAKVEKVVAPGTFEGDKKEYEDWRDNLDSYLDANSTFYNDDKAKFLYATSLLRGPAATNPDQTRVTQLEGLISWSYYTQEMDKRFGEVNKEEKACIRLMEMKQGTRTADEYITDYNRLILEASIVYPDEVHIDNLKRNTTREIVRQI</sequence>
<feature type="non-terminal residue" evidence="2">
    <location>
        <position position="163"/>
    </location>
</feature>
<evidence type="ECO:0000259" key="1">
    <source>
        <dbReference type="Pfam" id="PF03732"/>
    </source>
</evidence>
<evidence type="ECO:0000313" key="3">
    <source>
        <dbReference type="Proteomes" id="UP000027265"/>
    </source>
</evidence>
<feature type="domain" description="Retrotransposon gag" evidence="1">
    <location>
        <begin position="63"/>
        <end position="147"/>
    </location>
</feature>
<dbReference type="InParanoid" id="A0A067PGE2"/>
<reference evidence="3" key="1">
    <citation type="journal article" date="2014" name="Proc. Natl. Acad. Sci. U.S.A.">
        <title>Extensive sampling of basidiomycete genomes demonstrates inadequacy of the white-rot/brown-rot paradigm for wood decay fungi.</title>
        <authorList>
            <person name="Riley R."/>
            <person name="Salamov A.A."/>
            <person name="Brown D.W."/>
            <person name="Nagy L.G."/>
            <person name="Floudas D."/>
            <person name="Held B.W."/>
            <person name="Levasseur A."/>
            <person name="Lombard V."/>
            <person name="Morin E."/>
            <person name="Otillar R."/>
            <person name="Lindquist E.A."/>
            <person name="Sun H."/>
            <person name="LaButti K.M."/>
            <person name="Schmutz J."/>
            <person name="Jabbour D."/>
            <person name="Luo H."/>
            <person name="Baker S.E."/>
            <person name="Pisabarro A.G."/>
            <person name="Walton J.D."/>
            <person name="Blanchette R.A."/>
            <person name="Henrissat B."/>
            <person name="Martin F."/>
            <person name="Cullen D."/>
            <person name="Hibbett D.S."/>
            <person name="Grigoriev I.V."/>
        </authorList>
    </citation>
    <scope>NUCLEOTIDE SEQUENCE [LARGE SCALE GENOMIC DNA]</scope>
    <source>
        <strain evidence="3">MUCL 33604</strain>
    </source>
</reference>
<accession>A0A067PGE2</accession>
<dbReference type="EMBL" id="KL197781">
    <property type="protein sequence ID" value="KDQ49541.1"/>
    <property type="molecule type" value="Genomic_DNA"/>
</dbReference>
<evidence type="ECO:0000313" key="2">
    <source>
        <dbReference type="EMBL" id="KDQ49541.1"/>
    </source>
</evidence>
<dbReference type="OrthoDB" id="3253683at2759"/>
<dbReference type="Pfam" id="PF03732">
    <property type="entry name" value="Retrotrans_gag"/>
    <property type="match status" value="1"/>
</dbReference>
<dbReference type="Proteomes" id="UP000027265">
    <property type="component" value="Unassembled WGS sequence"/>
</dbReference>